<keyword evidence="2" id="KW-1185">Reference proteome</keyword>
<name>A0A8X6LC43_TRICU</name>
<sequence length="63" mass="7434">EQLDAKAEETEKELTELNDKLLEYKFLGPEYEELVEQYRLLVQSIEKQKWAIKSLKATEGEMS</sequence>
<dbReference type="OrthoDB" id="6431078at2759"/>
<dbReference type="GO" id="GO:0051225">
    <property type="term" value="P:spindle assembly"/>
    <property type="evidence" value="ECO:0007669"/>
    <property type="project" value="InterPro"/>
</dbReference>
<dbReference type="Pfam" id="PF14735">
    <property type="entry name" value="HAUS4"/>
    <property type="match status" value="1"/>
</dbReference>
<dbReference type="Proteomes" id="UP000887116">
    <property type="component" value="Unassembled WGS sequence"/>
</dbReference>
<evidence type="ECO:0000313" key="2">
    <source>
        <dbReference type="Proteomes" id="UP000887116"/>
    </source>
</evidence>
<dbReference type="InterPro" id="IPR029327">
    <property type="entry name" value="HAUS4"/>
</dbReference>
<evidence type="ECO:0000313" key="1">
    <source>
        <dbReference type="EMBL" id="GFR05351.1"/>
    </source>
</evidence>
<comment type="caution">
    <text evidence="1">The sequence shown here is derived from an EMBL/GenBank/DDBJ whole genome shotgun (WGS) entry which is preliminary data.</text>
</comment>
<dbReference type="AlphaFoldDB" id="A0A8X6LC43"/>
<dbReference type="GO" id="GO:0070652">
    <property type="term" value="C:HAUS complex"/>
    <property type="evidence" value="ECO:0007669"/>
    <property type="project" value="InterPro"/>
</dbReference>
<accession>A0A8X6LC43</accession>
<protein>
    <submittedName>
        <fullName evidence="1">Uncharacterized protein</fullName>
    </submittedName>
</protein>
<feature type="non-terminal residue" evidence="1">
    <location>
        <position position="1"/>
    </location>
</feature>
<proteinExistence type="predicted"/>
<gene>
    <name evidence="1" type="primary">NCL1_42649</name>
    <name evidence="1" type="ORF">TNCT_332331</name>
</gene>
<organism evidence="1 2">
    <name type="scientific">Trichonephila clavata</name>
    <name type="common">Joro spider</name>
    <name type="synonym">Nephila clavata</name>
    <dbReference type="NCBI Taxonomy" id="2740835"/>
    <lineage>
        <taxon>Eukaryota</taxon>
        <taxon>Metazoa</taxon>
        <taxon>Ecdysozoa</taxon>
        <taxon>Arthropoda</taxon>
        <taxon>Chelicerata</taxon>
        <taxon>Arachnida</taxon>
        <taxon>Araneae</taxon>
        <taxon>Araneomorphae</taxon>
        <taxon>Entelegynae</taxon>
        <taxon>Araneoidea</taxon>
        <taxon>Nephilidae</taxon>
        <taxon>Trichonephila</taxon>
    </lineage>
</organism>
<dbReference type="EMBL" id="BMAO01006008">
    <property type="protein sequence ID" value="GFR05351.1"/>
    <property type="molecule type" value="Genomic_DNA"/>
</dbReference>
<reference evidence="1" key="1">
    <citation type="submission" date="2020-07" db="EMBL/GenBank/DDBJ databases">
        <title>Multicomponent nature underlies the extraordinary mechanical properties of spider dragline silk.</title>
        <authorList>
            <person name="Kono N."/>
            <person name="Nakamura H."/>
            <person name="Mori M."/>
            <person name="Yoshida Y."/>
            <person name="Ohtoshi R."/>
            <person name="Malay A.D."/>
            <person name="Moran D.A.P."/>
            <person name="Tomita M."/>
            <person name="Numata K."/>
            <person name="Arakawa K."/>
        </authorList>
    </citation>
    <scope>NUCLEOTIDE SEQUENCE</scope>
</reference>